<dbReference type="InterPro" id="IPR001356">
    <property type="entry name" value="HD"/>
</dbReference>
<keyword evidence="3" id="KW-1185">Reference proteome</keyword>
<accession>A0A8C5XX04</accession>
<reference evidence="2" key="1">
    <citation type="submission" date="2016-12" db="EMBL/GenBank/DDBJ databases">
        <title>Mouse lemur reference genome and diversity panel.</title>
        <authorList>
            <person name="Harris R."/>
            <person name="Larsen P."/>
            <person name="Liu Y."/>
            <person name="Hughes D.S."/>
            <person name="Murali S."/>
            <person name="Raveendran M."/>
            <person name="Korchina V."/>
            <person name="Wang M."/>
            <person name="Jhangiani S."/>
            <person name="Bandaranaike D."/>
            <person name="Bellair M."/>
            <person name="Blankenburg K."/>
            <person name="Chao H."/>
            <person name="Dahdouli M."/>
            <person name="Dinh H."/>
            <person name="Doddapaneni H."/>
            <person name="English A."/>
            <person name="Firestine M."/>
            <person name="Gnanaolivu R."/>
            <person name="Gross S."/>
            <person name="Hernandez B."/>
            <person name="Javaid M."/>
            <person name="Jayaseelan J."/>
            <person name="Jones J."/>
            <person name="Khan Z."/>
            <person name="Kovar C."/>
            <person name="Kurapati P."/>
            <person name="Le B."/>
            <person name="Lee S."/>
            <person name="Li M."/>
            <person name="Mathew T."/>
            <person name="Narasimhan A."/>
            <person name="Ngo D."/>
            <person name="Nguyen L."/>
            <person name="Okwuonu G."/>
            <person name="Ongeri F."/>
            <person name="Osuji N."/>
            <person name="Pu L.-L."/>
            <person name="Puazo M."/>
            <person name="Quiroz J."/>
            <person name="Raj R."/>
            <person name="Rajbhandari K."/>
            <person name="Reid J.G."/>
            <person name="Santibanez J."/>
            <person name="Sexton D."/>
            <person name="Skinner E."/>
            <person name="Vee V."/>
            <person name="Weissenberger G."/>
            <person name="Wu Y."/>
            <person name="Xin Y."/>
            <person name="Han Y."/>
            <person name="Campbell C."/>
            <person name="Brown A."/>
            <person name="Sullivan B."/>
            <person name="Shelton J."/>
            <person name="Brown S."/>
            <person name="Dudchenko O."/>
            <person name="Machol I."/>
            <person name="Durand N."/>
            <person name="Shamim M."/>
            <person name="Lieberman A."/>
            <person name="Muzny D.M."/>
            <person name="Richards S."/>
            <person name="Yoder A."/>
            <person name="Worley K.C."/>
            <person name="Rogers J."/>
            <person name="Gibbs R.A."/>
        </authorList>
    </citation>
    <scope>NUCLEOTIDE SEQUENCE [LARGE SCALE GENOMIC DNA]</scope>
</reference>
<feature type="compositionally biased region" description="Basic residues" evidence="1">
    <location>
        <begin position="49"/>
        <end position="60"/>
    </location>
</feature>
<feature type="compositionally biased region" description="Polar residues" evidence="1">
    <location>
        <begin position="83"/>
        <end position="92"/>
    </location>
</feature>
<organism evidence="2 3">
    <name type="scientific">Microcebus murinus</name>
    <name type="common">Gray mouse lemur</name>
    <name type="synonym">Lemur murinus</name>
    <dbReference type="NCBI Taxonomy" id="30608"/>
    <lineage>
        <taxon>Eukaryota</taxon>
        <taxon>Metazoa</taxon>
        <taxon>Chordata</taxon>
        <taxon>Craniata</taxon>
        <taxon>Vertebrata</taxon>
        <taxon>Euteleostomi</taxon>
        <taxon>Mammalia</taxon>
        <taxon>Eutheria</taxon>
        <taxon>Euarchontoglires</taxon>
        <taxon>Primates</taxon>
        <taxon>Strepsirrhini</taxon>
        <taxon>Lemuriformes</taxon>
        <taxon>Cheirogaleidae</taxon>
        <taxon>Microcebus</taxon>
    </lineage>
</organism>
<name>A0A8C5XX04_MICMU</name>
<dbReference type="EMBL" id="ABDC03026944">
    <property type="status" value="NOT_ANNOTATED_CDS"/>
    <property type="molecule type" value="Genomic_DNA"/>
</dbReference>
<protein>
    <recommendedName>
        <fullName evidence="4">Homeobox domain-containing protein</fullName>
    </recommendedName>
</protein>
<evidence type="ECO:0000313" key="3">
    <source>
        <dbReference type="Proteomes" id="UP000694394"/>
    </source>
</evidence>
<dbReference type="EMBL" id="ABDC03026946">
    <property type="status" value="NOT_ANNOTATED_CDS"/>
    <property type="molecule type" value="Genomic_DNA"/>
</dbReference>
<proteinExistence type="predicted"/>
<dbReference type="GeneTree" id="ENSGT00940000170341"/>
<feature type="region of interest" description="Disordered" evidence="1">
    <location>
        <begin position="49"/>
        <end position="131"/>
    </location>
</feature>
<reference evidence="2" key="3">
    <citation type="submission" date="2025-09" db="UniProtKB">
        <authorList>
            <consortium name="Ensembl"/>
        </authorList>
    </citation>
    <scope>IDENTIFICATION</scope>
</reference>
<reference evidence="2" key="2">
    <citation type="submission" date="2025-08" db="UniProtKB">
        <authorList>
            <consortium name="Ensembl"/>
        </authorList>
    </citation>
    <scope>IDENTIFICATION</scope>
</reference>
<dbReference type="GO" id="GO:0003677">
    <property type="term" value="F:DNA binding"/>
    <property type="evidence" value="ECO:0007669"/>
    <property type="project" value="InterPro"/>
</dbReference>
<dbReference type="EMBL" id="ABDC03026945">
    <property type="status" value="NOT_ANNOTATED_CDS"/>
    <property type="molecule type" value="Genomic_DNA"/>
</dbReference>
<dbReference type="Ensembl" id="ENSMICT00000070970.1">
    <property type="protein sequence ID" value="ENSMICP00000042343.1"/>
    <property type="gene ID" value="ENSMICG00000045907.1"/>
</dbReference>
<sequence>MVQIRIKRGDEHLTPRTQVLRNTKLTLCTQSDLLTILFLSPQTWFKNRRAKQRKLGRQKQTHSSSSPGASTQINTDEVEETPFPTSVANTHAASPGISDAFHHHPREPHGGNLREEAGASGGNSSPDSEPFDIEQILLGDPQPAWGPIDCDIDELVQLYGLPDEEDLSTLDQYLFSV</sequence>
<dbReference type="CDD" id="cd00086">
    <property type="entry name" value="homeodomain"/>
    <property type="match status" value="1"/>
</dbReference>
<feature type="compositionally biased region" description="Basic and acidic residues" evidence="1">
    <location>
        <begin position="107"/>
        <end position="117"/>
    </location>
</feature>
<evidence type="ECO:0000313" key="2">
    <source>
        <dbReference type="Ensembl" id="ENSMICP00000042343.1"/>
    </source>
</evidence>
<evidence type="ECO:0000256" key="1">
    <source>
        <dbReference type="SAM" id="MobiDB-lite"/>
    </source>
</evidence>
<dbReference type="Proteomes" id="UP000694394">
    <property type="component" value="Chromosome 22"/>
</dbReference>
<feature type="compositionally biased region" description="Polar residues" evidence="1">
    <location>
        <begin position="61"/>
        <end position="75"/>
    </location>
</feature>
<dbReference type="AlphaFoldDB" id="A0A8C5XX04"/>
<evidence type="ECO:0008006" key="4">
    <source>
        <dbReference type="Google" id="ProtNLM"/>
    </source>
</evidence>
<dbReference type="EMBL" id="ABDC03026947">
    <property type="status" value="NOT_ANNOTATED_CDS"/>
    <property type="molecule type" value="Genomic_DNA"/>
</dbReference>